<dbReference type="SUPFAM" id="SSF49785">
    <property type="entry name" value="Galactose-binding domain-like"/>
    <property type="match status" value="1"/>
</dbReference>
<reference evidence="1 2" key="1">
    <citation type="submission" date="2024-04" db="EMBL/GenBank/DDBJ databases">
        <title>Tritrichomonas musculus Genome.</title>
        <authorList>
            <person name="Alves-Ferreira E."/>
            <person name="Grigg M."/>
            <person name="Lorenzi H."/>
            <person name="Galac M."/>
        </authorList>
    </citation>
    <scope>NUCLEOTIDE SEQUENCE [LARGE SCALE GENOMIC DNA]</scope>
    <source>
        <strain evidence="1 2">EAF2021</strain>
    </source>
</reference>
<evidence type="ECO:0000313" key="2">
    <source>
        <dbReference type="Proteomes" id="UP001470230"/>
    </source>
</evidence>
<dbReference type="InterPro" id="IPR008979">
    <property type="entry name" value="Galactose-bd-like_sf"/>
</dbReference>
<dbReference type="Gene3D" id="2.60.120.260">
    <property type="entry name" value="Galactose-binding domain-like"/>
    <property type="match status" value="1"/>
</dbReference>
<organism evidence="1 2">
    <name type="scientific">Tritrichomonas musculus</name>
    <dbReference type="NCBI Taxonomy" id="1915356"/>
    <lineage>
        <taxon>Eukaryota</taxon>
        <taxon>Metamonada</taxon>
        <taxon>Parabasalia</taxon>
        <taxon>Tritrichomonadida</taxon>
        <taxon>Tritrichomonadidae</taxon>
        <taxon>Tritrichomonas</taxon>
    </lineage>
</organism>
<name>A0ABR2I552_9EUKA</name>
<evidence type="ECO:0000313" key="1">
    <source>
        <dbReference type="EMBL" id="KAK8857516.1"/>
    </source>
</evidence>
<proteinExistence type="predicted"/>
<protein>
    <recommendedName>
        <fullName evidence="3">F5/8 type C domain-containing protein</fullName>
    </recommendedName>
</protein>
<accession>A0ABR2I552</accession>
<comment type="caution">
    <text evidence="1">The sequence shown here is derived from an EMBL/GenBank/DDBJ whole genome shotgun (WGS) entry which is preliminary data.</text>
</comment>
<dbReference type="Proteomes" id="UP001470230">
    <property type="component" value="Unassembled WGS sequence"/>
</dbReference>
<gene>
    <name evidence="1" type="ORF">M9Y10_015921</name>
</gene>
<evidence type="ECO:0008006" key="3">
    <source>
        <dbReference type="Google" id="ProtNLM"/>
    </source>
</evidence>
<sequence length="435" mass="51209">MSKIKLQTDSILQVPLNMYQLDFTFNINGEEFQTTRFVADLLSPKISKLHQSDPTCSEYFIKTQVKGNFTNFLKLINFNTAEFNENEMLFIYEIIEKLGIQYIDIETHNTEITEDNVVDHLLLHEKATAYCNTKYEDCIDFISENFVSIMDKHEKDLHKLSEQTYETIFCNPKFSLDTEDRLLQFISLLYTENNKYSILFEYVCFENVDQSSIEQFITTFNFYDMTSGVWNSLCKRLSLRPDNDSKSEKKIHRYKTNDELKEKPKNTLDIGFKTGELKGIFSYFNLNSKIKDEVKVICSSTGSGGDPYRLLDIENVNNDFYTNSTENSWICFEFKNHQIIPSGYSIRSYGNNEGWNHPKSWVIEGSNDRSNWRKIDEQSDCPYLNGIYVVHTFPIYKQEGEDDAFKYVRIRQTGPNWHNRYYLEMCSIEFYGQII</sequence>
<keyword evidence="2" id="KW-1185">Reference proteome</keyword>
<dbReference type="EMBL" id="JAPFFF010000020">
    <property type="protein sequence ID" value="KAK8857516.1"/>
    <property type="molecule type" value="Genomic_DNA"/>
</dbReference>